<dbReference type="PANTHER" id="PTHR11008:SF32">
    <property type="entry name" value="CIRCADIAN CLOCK-CONTROLLED PROTEIN DAYWAKE-RELATED"/>
    <property type="match status" value="1"/>
</dbReference>
<evidence type="ECO:0000313" key="6">
    <source>
        <dbReference type="RefSeq" id="XP_030754804.1"/>
    </source>
</evidence>
<dbReference type="FunCoup" id="A0A6J2XW14">
    <property type="interactions" value="15"/>
</dbReference>
<dbReference type="InParanoid" id="A0A6J2XW14"/>
<evidence type="ECO:0000256" key="1">
    <source>
        <dbReference type="ARBA" id="ARBA00022729"/>
    </source>
</evidence>
<dbReference type="InterPro" id="IPR038606">
    <property type="entry name" value="To_sf"/>
</dbReference>
<comment type="similarity">
    <text evidence="3">Belongs to the TO family.</text>
</comment>
<dbReference type="GeneID" id="115881463"/>
<keyword evidence="5" id="KW-1185">Reference proteome</keyword>
<organism evidence="5 6">
    <name type="scientific">Sitophilus oryzae</name>
    <name type="common">Rice weevil</name>
    <name type="synonym">Curculio oryzae</name>
    <dbReference type="NCBI Taxonomy" id="7048"/>
    <lineage>
        <taxon>Eukaryota</taxon>
        <taxon>Metazoa</taxon>
        <taxon>Ecdysozoa</taxon>
        <taxon>Arthropoda</taxon>
        <taxon>Hexapoda</taxon>
        <taxon>Insecta</taxon>
        <taxon>Pterygota</taxon>
        <taxon>Neoptera</taxon>
        <taxon>Endopterygota</taxon>
        <taxon>Coleoptera</taxon>
        <taxon>Polyphaga</taxon>
        <taxon>Cucujiformia</taxon>
        <taxon>Curculionidae</taxon>
        <taxon>Dryophthorinae</taxon>
        <taxon>Sitophilus</taxon>
    </lineage>
</organism>
<evidence type="ECO:0000256" key="2">
    <source>
        <dbReference type="ARBA" id="ARBA00023108"/>
    </source>
</evidence>
<dbReference type="OrthoDB" id="8194225at2759"/>
<evidence type="ECO:0000256" key="4">
    <source>
        <dbReference type="SAM" id="SignalP"/>
    </source>
</evidence>
<name>A0A6J2XW14_SITOR</name>
<dbReference type="Gene3D" id="3.15.10.30">
    <property type="entry name" value="Haemolymph juvenile hormone binding protein"/>
    <property type="match status" value="1"/>
</dbReference>
<keyword evidence="1 4" id="KW-0732">Signal</keyword>
<proteinExistence type="inferred from homology"/>
<dbReference type="AlphaFoldDB" id="A0A6J2XW14"/>
<protein>
    <submittedName>
        <fullName evidence="6">Protein takeout-like</fullName>
    </submittedName>
</protein>
<feature type="signal peptide" evidence="4">
    <location>
        <begin position="1"/>
        <end position="17"/>
    </location>
</feature>
<dbReference type="PANTHER" id="PTHR11008">
    <property type="entry name" value="PROTEIN TAKEOUT-LIKE PROTEIN"/>
    <property type="match status" value="1"/>
</dbReference>
<dbReference type="Pfam" id="PF06585">
    <property type="entry name" value="JHBP"/>
    <property type="match status" value="1"/>
</dbReference>
<dbReference type="KEGG" id="soy:115881463"/>
<accession>A0A6J2XW14</accession>
<dbReference type="FunFam" id="3.15.10.30:FF:000001">
    <property type="entry name" value="Takeout-like protein 1"/>
    <property type="match status" value="1"/>
</dbReference>
<keyword evidence="2" id="KW-0090">Biological rhythms</keyword>
<reference evidence="6" key="1">
    <citation type="submission" date="2025-08" db="UniProtKB">
        <authorList>
            <consortium name="RefSeq"/>
        </authorList>
    </citation>
    <scope>IDENTIFICATION</scope>
    <source>
        <tissue evidence="6">Gonads</tissue>
    </source>
</reference>
<dbReference type="RefSeq" id="XP_030754804.1">
    <property type="nucleotide sequence ID" value="XM_030898944.1"/>
</dbReference>
<gene>
    <name evidence="6" type="primary">LOC115881463</name>
</gene>
<dbReference type="SMART" id="SM00700">
    <property type="entry name" value="JHBP"/>
    <property type="match status" value="1"/>
</dbReference>
<evidence type="ECO:0000313" key="5">
    <source>
        <dbReference type="Proteomes" id="UP000504635"/>
    </source>
</evidence>
<feature type="chain" id="PRO_5026986088" evidence="4">
    <location>
        <begin position="18"/>
        <end position="245"/>
    </location>
</feature>
<sequence length="245" mass="27663">MLYFSIIVVLCLSVVYGAKNLPDYIVACKRYDPNLNNCAAKNANNGLPRLLKGDKEFKTPNLIPLKVPELEMKSGNNLKIIMKDLVIDGLEAAKINTIEIDPKKQNVIITVYVPWLSIGSDYTISGQILILPISGSGPANMTFYDNTFVYNFDYETYKKKDGKEYIKIAKSSTDIDIKRSYFNLDNLFNGNKELGENMNKFLNENSQDVVKELGYPVVAELVQVIVNQVFNAFLRVVPYDEILIP</sequence>
<dbReference type="InterPro" id="IPR010562">
    <property type="entry name" value="Haemolymph_juvenile_hormone-bd"/>
</dbReference>
<evidence type="ECO:0000256" key="3">
    <source>
        <dbReference type="ARBA" id="ARBA00060902"/>
    </source>
</evidence>
<dbReference type="Proteomes" id="UP000504635">
    <property type="component" value="Unplaced"/>
</dbReference>
<dbReference type="GO" id="GO:0005615">
    <property type="term" value="C:extracellular space"/>
    <property type="evidence" value="ECO:0007669"/>
    <property type="project" value="TreeGrafter"/>
</dbReference>
<dbReference type="GO" id="GO:0007623">
    <property type="term" value="P:circadian rhythm"/>
    <property type="evidence" value="ECO:0007669"/>
    <property type="project" value="UniProtKB-ARBA"/>
</dbReference>